<gene>
    <name evidence="23" type="ORF">C447_04277</name>
</gene>
<dbReference type="SUPFAM" id="SSF52025">
    <property type="entry name" value="PA domain"/>
    <property type="match status" value="1"/>
</dbReference>
<evidence type="ECO:0000256" key="2">
    <source>
        <dbReference type="ARBA" id="ARBA00004371"/>
    </source>
</evidence>
<organism evidence="23 24">
    <name type="scientific">Halococcus hamelinensis 100A6</name>
    <dbReference type="NCBI Taxonomy" id="1132509"/>
    <lineage>
        <taxon>Archaea</taxon>
        <taxon>Methanobacteriati</taxon>
        <taxon>Methanobacteriota</taxon>
        <taxon>Stenosarchaea group</taxon>
        <taxon>Halobacteria</taxon>
        <taxon>Halobacteriales</taxon>
        <taxon>Halococcaceae</taxon>
        <taxon>Halococcus</taxon>
    </lineage>
</organism>
<evidence type="ECO:0000256" key="4">
    <source>
        <dbReference type="ARBA" id="ARBA00004613"/>
    </source>
</evidence>
<feature type="domain" description="PA" evidence="21">
    <location>
        <begin position="101"/>
        <end position="191"/>
    </location>
</feature>
<keyword evidence="6" id="KW-0964">Secreted</keyword>
<dbReference type="OrthoDB" id="34215at2157"/>
<evidence type="ECO:0000313" key="24">
    <source>
        <dbReference type="Proteomes" id="UP000011566"/>
    </source>
</evidence>
<dbReference type="GO" id="GO:0005764">
    <property type="term" value="C:lysosome"/>
    <property type="evidence" value="ECO:0007669"/>
    <property type="project" value="UniProtKB-SubCell"/>
</dbReference>
<dbReference type="InterPro" id="IPR003137">
    <property type="entry name" value="PA_domain"/>
</dbReference>
<proteinExistence type="predicted"/>
<evidence type="ECO:0000256" key="17">
    <source>
        <dbReference type="ARBA" id="ARBA00023180"/>
    </source>
</evidence>
<keyword evidence="18" id="KW-0458">Lysosome</keyword>
<evidence type="ECO:0000256" key="20">
    <source>
        <dbReference type="ARBA" id="ARBA00033328"/>
    </source>
</evidence>
<dbReference type="GO" id="GO:0005576">
    <property type="term" value="C:extracellular region"/>
    <property type="evidence" value="ECO:0007669"/>
    <property type="project" value="UniProtKB-SubCell"/>
</dbReference>
<keyword evidence="14" id="KW-0333">Golgi apparatus</keyword>
<dbReference type="GO" id="GO:0004180">
    <property type="term" value="F:carboxypeptidase activity"/>
    <property type="evidence" value="ECO:0007669"/>
    <property type="project" value="UniProtKB-KW"/>
</dbReference>
<protein>
    <recommendedName>
        <fullName evidence="5">Carboxypeptidase Q</fullName>
    </recommendedName>
    <alternativeName>
        <fullName evidence="20">Plasma glutamate carboxypeptidase</fullName>
    </alternativeName>
</protein>
<keyword evidence="15" id="KW-0482">Metalloprotease</keyword>
<evidence type="ECO:0000256" key="7">
    <source>
        <dbReference type="ARBA" id="ARBA00022645"/>
    </source>
</evidence>
<keyword evidence="24" id="KW-1185">Reference proteome</keyword>
<evidence type="ECO:0000256" key="1">
    <source>
        <dbReference type="ARBA" id="ARBA00004240"/>
    </source>
</evidence>
<dbReference type="GO" id="GO:0046872">
    <property type="term" value="F:metal ion binding"/>
    <property type="evidence" value="ECO:0007669"/>
    <property type="project" value="UniProtKB-KW"/>
</dbReference>
<comment type="subunit">
    <text evidence="19">Homodimer. The monomeric form is inactive while the homodimer is active.</text>
</comment>
<evidence type="ECO:0000256" key="13">
    <source>
        <dbReference type="ARBA" id="ARBA00022833"/>
    </source>
</evidence>
<keyword evidence="8" id="KW-0645">Protease</keyword>
<dbReference type="InterPro" id="IPR046450">
    <property type="entry name" value="PA_dom_sf"/>
</dbReference>
<dbReference type="AlphaFoldDB" id="M0M7X7"/>
<evidence type="ECO:0000259" key="21">
    <source>
        <dbReference type="Pfam" id="PF02225"/>
    </source>
</evidence>
<feature type="domain" description="Peptidase M28" evidence="22">
    <location>
        <begin position="215"/>
        <end position="401"/>
    </location>
</feature>
<comment type="caution">
    <text evidence="23">The sequence shown here is derived from an EMBL/GenBank/DDBJ whole genome shotgun (WGS) entry which is preliminary data.</text>
</comment>
<keyword evidence="9" id="KW-0479">Metal-binding</keyword>
<reference evidence="23 24" key="1">
    <citation type="journal article" date="2014" name="PLoS Genet.">
        <title>Phylogenetically driven sequencing of extremely halophilic archaea reveals strategies for static and dynamic osmo-response.</title>
        <authorList>
            <person name="Becker E.A."/>
            <person name="Seitzer P.M."/>
            <person name="Tritt A."/>
            <person name="Larsen D."/>
            <person name="Krusor M."/>
            <person name="Yao A.I."/>
            <person name="Wu D."/>
            <person name="Madern D."/>
            <person name="Eisen J.A."/>
            <person name="Darling A.E."/>
            <person name="Facciotti M.T."/>
        </authorList>
    </citation>
    <scope>NUCLEOTIDE SEQUENCE [LARGE SCALE GENOMIC DNA]</scope>
    <source>
        <strain evidence="23 24">100A6</strain>
    </source>
</reference>
<sequence>MVSEDIDAALGAAWHDDFPWDFLTRLCALDDRLGGGPGERRAGRLVADELDALGLDPRIEPFGMRRWTRGRTEFAVHPPDASGREFEAVALPYSPAADLRAPLVDVGYGTPAEVEAAAVQGKIAVASTDSPAGERHTHRMEKLGHAAAAGARGFVFHNHVRGQLPPTGALQFGHEAPIPGVGVSHETGAWLREYAAGAEAGLRVDATTDDGESRNVVAELGPESDSEVLVMAHYDAHDVGEGALDNGCGVAVALAATRLLTGLDLGSRVRVAAVGCEELGLLGSAALADSLDLDRVKAVVNVDGAGRFRNLRALTHTAEAMADAAERVADDTGQPIETAEGPHPYSDHWPFLRRGIPALQLHSQAPDGGGEWDRGFTHTRADTRDKVDPRNLRTHAMLAALLVRDLTTTDPRPIDTDELRETLREAGAEPGMRAAEVWPPDWD</sequence>
<dbReference type="Gene3D" id="3.50.30.30">
    <property type="match status" value="1"/>
</dbReference>
<evidence type="ECO:0000256" key="11">
    <source>
        <dbReference type="ARBA" id="ARBA00022801"/>
    </source>
</evidence>
<evidence type="ECO:0000256" key="9">
    <source>
        <dbReference type="ARBA" id="ARBA00022723"/>
    </source>
</evidence>
<keyword evidence="13" id="KW-0862">Zinc</keyword>
<evidence type="ECO:0000256" key="16">
    <source>
        <dbReference type="ARBA" id="ARBA00023145"/>
    </source>
</evidence>
<dbReference type="Pfam" id="PF02225">
    <property type="entry name" value="PA"/>
    <property type="match status" value="1"/>
</dbReference>
<keyword evidence="11" id="KW-0378">Hydrolase</keyword>
<comment type="subcellular location">
    <subcellularLocation>
        <location evidence="1">Endoplasmic reticulum</location>
    </subcellularLocation>
    <subcellularLocation>
        <location evidence="3">Golgi apparatus</location>
    </subcellularLocation>
    <subcellularLocation>
        <location evidence="2">Lysosome</location>
    </subcellularLocation>
    <subcellularLocation>
        <location evidence="4">Secreted</location>
    </subcellularLocation>
</comment>
<keyword evidence="12" id="KW-0256">Endoplasmic reticulum</keyword>
<dbReference type="EMBL" id="AOMB01000011">
    <property type="protein sequence ID" value="EMA40485.1"/>
    <property type="molecule type" value="Genomic_DNA"/>
</dbReference>
<evidence type="ECO:0000256" key="8">
    <source>
        <dbReference type="ARBA" id="ARBA00022670"/>
    </source>
</evidence>
<dbReference type="InterPro" id="IPR007484">
    <property type="entry name" value="Peptidase_M28"/>
</dbReference>
<dbReference type="GO" id="GO:0070573">
    <property type="term" value="F:metallodipeptidase activity"/>
    <property type="evidence" value="ECO:0007669"/>
    <property type="project" value="InterPro"/>
</dbReference>
<keyword evidence="10" id="KW-0732">Signal</keyword>
<evidence type="ECO:0000256" key="18">
    <source>
        <dbReference type="ARBA" id="ARBA00023228"/>
    </source>
</evidence>
<name>M0M7X7_9EURY</name>
<evidence type="ECO:0000259" key="22">
    <source>
        <dbReference type="Pfam" id="PF04389"/>
    </source>
</evidence>
<dbReference type="PANTHER" id="PTHR12053:SF3">
    <property type="entry name" value="CARBOXYPEPTIDASE Q"/>
    <property type="match status" value="1"/>
</dbReference>
<evidence type="ECO:0000256" key="5">
    <source>
        <dbReference type="ARBA" id="ARBA00014116"/>
    </source>
</evidence>
<evidence type="ECO:0000256" key="12">
    <source>
        <dbReference type="ARBA" id="ARBA00022824"/>
    </source>
</evidence>
<dbReference type="Gene3D" id="3.40.630.10">
    <property type="entry name" value="Zn peptidases"/>
    <property type="match status" value="1"/>
</dbReference>
<dbReference type="InterPro" id="IPR039866">
    <property type="entry name" value="CPQ"/>
</dbReference>
<keyword evidence="7" id="KW-0121">Carboxypeptidase</keyword>
<evidence type="ECO:0000256" key="19">
    <source>
        <dbReference type="ARBA" id="ARBA00025833"/>
    </source>
</evidence>
<evidence type="ECO:0000256" key="3">
    <source>
        <dbReference type="ARBA" id="ARBA00004555"/>
    </source>
</evidence>
<evidence type="ECO:0000256" key="14">
    <source>
        <dbReference type="ARBA" id="ARBA00023034"/>
    </source>
</evidence>
<evidence type="ECO:0000256" key="10">
    <source>
        <dbReference type="ARBA" id="ARBA00022729"/>
    </source>
</evidence>
<dbReference type="eggNOG" id="arCOG02959">
    <property type="taxonomic scope" value="Archaea"/>
</dbReference>
<keyword evidence="17" id="KW-0325">Glycoprotein</keyword>
<dbReference type="PATRIC" id="fig|1132509.6.peg.989"/>
<evidence type="ECO:0000313" key="23">
    <source>
        <dbReference type="EMBL" id="EMA40485.1"/>
    </source>
</evidence>
<dbReference type="RefSeq" id="WP_007691246.1">
    <property type="nucleotide sequence ID" value="NZ_AOMB01000011.1"/>
</dbReference>
<dbReference type="Proteomes" id="UP000011566">
    <property type="component" value="Unassembled WGS sequence"/>
</dbReference>
<dbReference type="PANTHER" id="PTHR12053">
    <property type="entry name" value="PROTEASE FAMILY M28 PLASMA GLUTAMATE CARBOXYPEPTIDASE-RELATED"/>
    <property type="match status" value="1"/>
</dbReference>
<dbReference type="Pfam" id="PF04389">
    <property type="entry name" value="Peptidase_M28"/>
    <property type="match status" value="1"/>
</dbReference>
<dbReference type="GO" id="GO:0006508">
    <property type="term" value="P:proteolysis"/>
    <property type="evidence" value="ECO:0007669"/>
    <property type="project" value="UniProtKB-KW"/>
</dbReference>
<accession>M0M7X7</accession>
<dbReference type="SUPFAM" id="SSF53187">
    <property type="entry name" value="Zn-dependent exopeptidases"/>
    <property type="match status" value="1"/>
</dbReference>
<evidence type="ECO:0000256" key="15">
    <source>
        <dbReference type="ARBA" id="ARBA00023049"/>
    </source>
</evidence>
<keyword evidence="16" id="KW-0865">Zymogen</keyword>
<evidence type="ECO:0000256" key="6">
    <source>
        <dbReference type="ARBA" id="ARBA00022525"/>
    </source>
</evidence>